<gene>
    <name evidence="2" type="ORF">ACFP3V_02330</name>
</gene>
<organism evidence="2 3">
    <name type="scientific">Streptacidiphilus monticola</name>
    <dbReference type="NCBI Taxonomy" id="2161674"/>
    <lineage>
        <taxon>Bacteria</taxon>
        <taxon>Bacillati</taxon>
        <taxon>Actinomycetota</taxon>
        <taxon>Actinomycetes</taxon>
        <taxon>Kitasatosporales</taxon>
        <taxon>Streptomycetaceae</taxon>
        <taxon>Streptacidiphilus</taxon>
    </lineage>
</organism>
<dbReference type="RefSeq" id="WP_380579106.1">
    <property type="nucleotide sequence ID" value="NZ_JBHSQJ010000007.1"/>
</dbReference>
<feature type="transmembrane region" description="Helical" evidence="1">
    <location>
        <begin position="28"/>
        <end position="50"/>
    </location>
</feature>
<name>A0ABW1FUZ0_9ACTN</name>
<keyword evidence="1" id="KW-0812">Transmembrane</keyword>
<protein>
    <submittedName>
        <fullName evidence="2">Uncharacterized protein</fullName>
    </submittedName>
</protein>
<feature type="transmembrane region" description="Helical" evidence="1">
    <location>
        <begin position="124"/>
        <end position="143"/>
    </location>
</feature>
<feature type="transmembrane region" description="Helical" evidence="1">
    <location>
        <begin position="155"/>
        <end position="172"/>
    </location>
</feature>
<sequence>MTISRPRRRATFVGGAPRVAASRRSATVWGLAALYGFVSAFGVAFLRIVAGSLVSGAGAIGGVALLFAFGVCVVFEASAFLLMRLLMQQTCPDRSSGGSALGVLALGAVADVVLNRVLVAAHAFPLFFGLVSVMLFCLPYPLAFELVVVRSRTRWAAAATVAVVLALAVGPIRSAQERLAVQQWYAAHPGLDRRLLQGVDWPGGEPDALEFGPFGARVTVFFQDSNIDGVSDAVVTVAPPDADPCGSIGITDGEGTRQSAPERCDRVAPGVWAVAAGDFTGRVERRGGVLLTLSVDSNRGSQDDLAAVARSLHPLNDHQLWPYLRTFSLLDWLVL</sequence>
<feature type="transmembrane region" description="Helical" evidence="1">
    <location>
        <begin position="98"/>
        <end position="118"/>
    </location>
</feature>
<reference evidence="3" key="1">
    <citation type="journal article" date="2019" name="Int. J. Syst. Evol. Microbiol.">
        <title>The Global Catalogue of Microorganisms (GCM) 10K type strain sequencing project: providing services to taxonomists for standard genome sequencing and annotation.</title>
        <authorList>
            <consortium name="The Broad Institute Genomics Platform"/>
            <consortium name="The Broad Institute Genome Sequencing Center for Infectious Disease"/>
            <person name="Wu L."/>
            <person name="Ma J."/>
        </authorList>
    </citation>
    <scope>NUCLEOTIDE SEQUENCE [LARGE SCALE GENOMIC DNA]</scope>
    <source>
        <strain evidence="3">JCM 4816</strain>
    </source>
</reference>
<evidence type="ECO:0000313" key="2">
    <source>
        <dbReference type="EMBL" id="MFC5906058.1"/>
    </source>
</evidence>
<evidence type="ECO:0000313" key="3">
    <source>
        <dbReference type="Proteomes" id="UP001596174"/>
    </source>
</evidence>
<keyword evidence="1" id="KW-1133">Transmembrane helix</keyword>
<proteinExistence type="predicted"/>
<dbReference type="EMBL" id="JBHSQJ010000007">
    <property type="protein sequence ID" value="MFC5906058.1"/>
    <property type="molecule type" value="Genomic_DNA"/>
</dbReference>
<feature type="transmembrane region" description="Helical" evidence="1">
    <location>
        <begin position="62"/>
        <end position="86"/>
    </location>
</feature>
<accession>A0ABW1FUZ0</accession>
<evidence type="ECO:0000256" key="1">
    <source>
        <dbReference type="SAM" id="Phobius"/>
    </source>
</evidence>
<dbReference type="Proteomes" id="UP001596174">
    <property type="component" value="Unassembled WGS sequence"/>
</dbReference>
<comment type="caution">
    <text evidence="2">The sequence shown here is derived from an EMBL/GenBank/DDBJ whole genome shotgun (WGS) entry which is preliminary data.</text>
</comment>
<keyword evidence="1" id="KW-0472">Membrane</keyword>
<keyword evidence="3" id="KW-1185">Reference proteome</keyword>